<evidence type="ECO:0000259" key="1">
    <source>
        <dbReference type="Pfam" id="PF13577"/>
    </source>
</evidence>
<dbReference type="Gene3D" id="3.10.450.50">
    <property type="match status" value="1"/>
</dbReference>
<keyword evidence="2" id="KW-0614">Plasmid</keyword>
<organism evidence="2">
    <name type="scientific">Caulobacter sp. (strain K31)</name>
    <dbReference type="NCBI Taxonomy" id="366602"/>
    <lineage>
        <taxon>Bacteria</taxon>
        <taxon>Pseudomonadati</taxon>
        <taxon>Pseudomonadota</taxon>
        <taxon>Alphaproteobacteria</taxon>
        <taxon>Caulobacterales</taxon>
        <taxon>Caulobacteraceae</taxon>
        <taxon>Caulobacter</taxon>
    </lineage>
</organism>
<reference evidence="2" key="1">
    <citation type="submission" date="2008-01" db="EMBL/GenBank/DDBJ databases">
        <title>Complete sequence of plasmid1 pCAUL01 of Caulobacter sp. K31.</title>
        <authorList>
            <consortium name="US DOE Joint Genome Institute"/>
            <person name="Copeland A."/>
            <person name="Lucas S."/>
            <person name="Lapidus A."/>
            <person name="Barry K."/>
            <person name="Glavina del Rio T."/>
            <person name="Dalin E."/>
            <person name="Tice H."/>
            <person name="Pitluck S."/>
            <person name="Bruce D."/>
            <person name="Goodwin L."/>
            <person name="Thompson L.S."/>
            <person name="Brettin T."/>
            <person name="Detter J.C."/>
            <person name="Han C."/>
            <person name="Schmutz J."/>
            <person name="Larimer F."/>
            <person name="Land M."/>
            <person name="Hauser L."/>
            <person name="Kyrpides N."/>
            <person name="Kim E."/>
            <person name="Stephens C."/>
            <person name="Richardson P."/>
        </authorList>
    </citation>
    <scope>NUCLEOTIDE SEQUENCE [LARGE SCALE GENOMIC DNA]</scope>
    <source>
        <strain evidence="2">K31</strain>
        <plasmid evidence="2">pCAUL01</plasmid>
    </source>
</reference>
<dbReference type="SUPFAM" id="SSF54427">
    <property type="entry name" value="NTF2-like"/>
    <property type="match status" value="1"/>
</dbReference>
<proteinExistence type="predicted"/>
<protein>
    <recommendedName>
        <fullName evidence="1">SnoaL-like domain-containing protein</fullName>
    </recommendedName>
</protein>
<accession>B0T983</accession>
<dbReference type="EMBL" id="CP000928">
    <property type="protein sequence ID" value="ABZ74258.1"/>
    <property type="molecule type" value="Genomic_DNA"/>
</dbReference>
<dbReference type="AlphaFoldDB" id="B0T983"/>
<sequence length="169" mass="18647">MITGKGAPPRHAVYPADRAEVIDRVNRLNVAFDEWDIEAMVAAFTEDCVIDHPRGAIRGHDQLRAFYADYFPLTPGVRRHSLNHVVDPCPGGELEVLHYTLLVRVAAPSDAEAALAAPLTDDTSGLPAIFIHAIVTDRFRHDRARGWRIARRRVESTVANAALRPASPV</sequence>
<name>B0T983_CAUSK</name>
<feature type="domain" description="SnoaL-like" evidence="1">
    <location>
        <begin position="16"/>
        <end position="153"/>
    </location>
</feature>
<dbReference type="KEGG" id="cak:Caul_5138"/>
<gene>
    <name evidence="2" type="ordered locus">Caul_5138</name>
</gene>
<evidence type="ECO:0000313" key="2">
    <source>
        <dbReference type="EMBL" id="ABZ74258.1"/>
    </source>
</evidence>
<dbReference type="InterPro" id="IPR037401">
    <property type="entry name" value="SnoaL-like"/>
</dbReference>
<geneLocation type="plasmid" evidence="2">
    <name>pCAUL01</name>
</geneLocation>
<dbReference type="InterPro" id="IPR032710">
    <property type="entry name" value="NTF2-like_dom_sf"/>
</dbReference>
<dbReference type="Pfam" id="PF13577">
    <property type="entry name" value="SnoaL_4"/>
    <property type="match status" value="1"/>
</dbReference>
<dbReference type="HOGENOM" id="CLU_1496511_0_0_5"/>